<feature type="domain" description="HTH lacI-type" evidence="4">
    <location>
        <begin position="2"/>
        <end position="56"/>
    </location>
</feature>
<dbReference type="OrthoDB" id="6479955at2"/>
<dbReference type="HOGENOM" id="CLU_037628_6_1_6"/>
<name>A0A0H3F7B3_RAHSY</name>
<dbReference type="PANTHER" id="PTHR30146:SF67">
    <property type="entry name" value="HTH-TYPE TRANSCRIPTIONAL REGULATOR ASCG"/>
    <property type="match status" value="1"/>
</dbReference>
<sequence length="305" mass="32757">MANINDVSRLAKVSKATVSRVLSGSRGVKEESRLAVMQAVETLQYKPSVIAQSLSTQSTGCIGVICATENINQSTGYLHALEKELRLNQKYLLLRFATDAASLTHSVAEIGRGLCDAMIVIGARFPLPALPENVITIDCLDADSARSIHFDRSFAAETACQYVLKQGRRQIALINAENSETAGQILQGYHLALEKFLLPYDRRLEHSGADALTKLLAQNVPFNALLVPDDATAQDALRQLALHGRAVPENVMVFSLDSTLPPGVSAVPAIAYPLETLAQRAMALLTGQLSANLSAPVRGQLSLPS</sequence>
<dbReference type="CDD" id="cd06267">
    <property type="entry name" value="PBP1_LacI_sugar_binding-like"/>
    <property type="match status" value="1"/>
</dbReference>
<dbReference type="Pfam" id="PF13377">
    <property type="entry name" value="Peripla_BP_3"/>
    <property type="match status" value="1"/>
</dbReference>
<dbReference type="Gene3D" id="1.10.260.40">
    <property type="entry name" value="lambda repressor-like DNA-binding domains"/>
    <property type="match status" value="1"/>
</dbReference>
<dbReference type="CDD" id="cd01392">
    <property type="entry name" value="HTH_LacI"/>
    <property type="match status" value="1"/>
</dbReference>
<dbReference type="SUPFAM" id="SSF47413">
    <property type="entry name" value="lambda repressor-like DNA-binding domains"/>
    <property type="match status" value="1"/>
</dbReference>
<reference evidence="6" key="1">
    <citation type="submission" date="2011-01" db="EMBL/GenBank/DDBJ databases">
        <title>Complete sequence of chromosome of Rahnella sp. Y9602.</title>
        <authorList>
            <consortium name="US DOE Joint Genome Institute"/>
            <person name="Lucas S."/>
            <person name="Copeland A."/>
            <person name="Lapidus A."/>
            <person name="Cheng J.-F."/>
            <person name="Goodwin L."/>
            <person name="Pitluck S."/>
            <person name="Lu M."/>
            <person name="Detter J.C."/>
            <person name="Han C."/>
            <person name="Tapia R."/>
            <person name="Land M."/>
            <person name="Hauser L."/>
            <person name="Kyrpides N."/>
            <person name="Ivanova N."/>
            <person name="Ovchinnikova G."/>
            <person name="Pagani I."/>
            <person name="Sobecky P.A."/>
            <person name="Martinez R.J."/>
            <person name="Woyke T."/>
        </authorList>
    </citation>
    <scope>NUCLEOTIDE SEQUENCE [LARGE SCALE GENOMIC DNA]</scope>
    <source>
        <strain evidence="6">Y9602</strain>
    </source>
</reference>
<dbReference type="PROSITE" id="PS50932">
    <property type="entry name" value="HTH_LACI_2"/>
    <property type="match status" value="1"/>
</dbReference>
<dbReference type="GeneID" id="95419085"/>
<dbReference type="AlphaFoldDB" id="A0A0H3F7B3"/>
<keyword evidence="2" id="KW-0238">DNA-binding</keyword>
<dbReference type="SMART" id="SM00354">
    <property type="entry name" value="HTH_LACI"/>
    <property type="match status" value="1"/>
</dbReference>
<dbReference type="InterPro" id="IPR000843">
    <property type="entry name" value="HTH_LacI"/>
</dbReference>
<dbReference type="Gene3D" id="3.40.50.2300">
    <property type="match status" value="2"/>
</dbReference>
<evidence type="ECO:0000259" key="4">
    <source>
        <dbReference type="PROSITE" id="PS50932"/>
    </source>
</evidence>
<dbReference type="EMBL" id="CP002505">
    <property type="protein sequence ID" value="ADW71824.1"/>
    <property type="molecule type" value="Genomic_DNA"/>
</dbReference>
<evidence type="ECO:0000313" key="5">
    <source>
        <dbReference type="EMBL" id="ADW71824.1"/>
    </source>
</evidence>
<reference evidence="5 6" key="2">
    <citation type="journal article" date="2012" name="J. Bacteriol.">
        <title>Complete Genome Sequence of Rahnella sp. Strain Y9602, a Gammaproteobacterium Isolate from Metal- and Radionuclide-Contaminated Soil.</title>
        <authorList>
            <person name="Martinez R.J."/>
            <person name="Bruce D."/>
            <person name="Detter C."/>
            <person name="Goodwin L.A."/>
            <person name="Han J."/>
            <person name="Han C.S."/>
            <person name="Held B."/>
            <person name="Land M.L."/>
            <person name="Mikhailova N."/>
            <person name="Nolan M."/>
            <person name="Pennacchio L."/>
            <person name="Pitluck S."/>
            <person name="Tapia R."/>
            <person name="Woyke T."/>
            <person name="Sobecky P.A."/>
        </authorList>
    </citation>
    <scope>NUCLEOTIDE SEQUENCE [LARGE SCALE GENOMIC DNA]</scope>
    <source>
        <strain evidence="5 6">Y9602</strain>
    </source>
</reference>
<keyword evidence="3" id="KW-0804">Transcription</keyword>
<dbReference type="InterPro" id="IPR010982">
    <property type="entry name" value="Lambda_DNA-bd_dom_sf"/>
</dbReference>
<gene>
    <name evidence="5" type="ordered locus">Rahaq_0194</name>
</gene>
<protein>
    <submittedName>
        <fullName evidence="5">Transcriptional regulator, LacI family</fullName>
    </submittedName>
</protein>
<evidence type="ECO:0000313" key="6">
    <source>
        <dbReference type="Proteomes" id="UP000007257"/>
    </source>
</evidence>
<dbReference type="Proteomes" id="UP000007257">
    <property type="component" value="Chromosome"/>
</dbReference>
<dbReference type="eggNOG" id="COG1609">
    <property type="taxonomic scope" value="Bacteria"/>
</dbReference>
<organism evidence="5 6">
    <name type="scientific">Rahnella sp. (strain Y9602)</name>
    <dbReference type="NCBI Taxonomy" id="2703885"/>
    <lineage>
        <taxon>Bacteria</taxon>
        <taxon>Pseudomonadati</taxon>
        <taxon>Pseudomonadota</taxon>
        <taxon>Gammaproteobacteria</taxon>
        <taxon>Enterobacterales</taxon>
        <taxon>Yersiniaceae</taxon>
        <taxon>Rahnella</taxon>
    </lineage>
</organism>
<dbReference type="SUPFAM" id="SSF53822">
    <property type="entry name" value="Periplasmic binding protein-like I"/>
    <property type="match status" value="1"/>
</dbReference>
<dbReference type="RefSeq" id="WP_013573542.1">
    <property type="nucleotide sequence ID" value="NC_015061.1"/>
</dbReference>
<proteinExistence type="predicted"/>
<evidence type="ECO:0000256" key="2">
    <source>
        <dbReference type="ARBA" id="ARBA00023125"/>
    </source>
</evidence>
<dbReference type="GO" id="GO:0003700">
    <property type="term" value="F:DNA-binding transcription factor activity"/>
    <property type="evidence" value="ECO:0007669"/>
    <property type="project" value="TreeGrafter"/>
</dbReference>
<dbReference type="Pfam" id="PF00356">
    <property type="entry name" value="LacI"/>
    <property type="match status" value="1"/>
</dbReference>
<evidence type="ECO:0000256" key="3">
    <source>
        <dbReference type="ARBA" id="ARBA00023163"/>
    </source>
</evidence>
<dbReference type="InterPro" id="IPR046335">
    <property type="entry name" value="LacI/GalR-like_sensor"/>
</dbReference>
<accession>A0A0H3F7B3</accession>
<evidence type="ECO:0000256" key="1">
    <source>
        <dbReference type="ARBA" id="ARBA00023015"/>
    </source>
</evidence>
<dbReference type="KEGG" id="rah:Rahaq_0194"/>
<dbReference type="InterPro" id="IPR028082">
    <property type="entry name" value="Peripla_BP_I"/>
</dbReference>
<keyword evidence="1" id="KW-0805">Transcription regulation</keyword>
<dbReference type="GO" id="GO:0000976">
    <property type="term" value="F:transcription cis-regulatory region binding"/>
    <property type="evidence" value="ECO:0007669"/>
    <property type="project" value="TreeGrafter"/>
</dbReference>
<dbReference type="PANTHER" id="PTHR30146">
    <property type="entry name" value="LACI-RELATED TRANSCRIPTIONAL REPRESSOR"/>
    <property type="match status" value="1"/>
</dbReference>